<reference evidence="2" key="1">
    <citation type="submission" date="2015-04" db="UniProtKB">
        <authorList>
            <consortium name="EnsemblPlants"/>
        </authorList>
    </citation>
    <scope>IDENTIFICATION</scope>
    <source>
        <strain evidence="2">SL10</strain>
    </source>
</reference>
<feature type="region of interest" description="Disordered" evidence="1">
    <location>
        <begin position="83"/>
        <end position="215"/>
    </location>
</feature>
<name>A0A0E0HPI3_ORYNI</name>
<evidence type="ECO:0000256" key="1">
    <source>
        <dbReference type="SAM" id="MobiDB-lite"/>
    </source>
</evidence>
<dbReference type="Proteomes" id="UP000006591">
    <property type="component" value="Chromosome 6"/>
</dbReference>
<feature type="compositionally biased region" description="Gly residues" evidence="1">
    <location>
        <begin position="162"/>
        <end position="174"/>
    </location>
</feature>
<feature type="compositionally biased region" description="Polar residues" evidence="1">
    <location>
        <begin position="1"/>
        <end position="13"/>
    </location>
</feature>
<feature type="compositionally biased region" description="Gly residues" evidence="1">
    <location>
        <begin position="108"/>
        <end position="121"/>
    </location>
</feature>
<dbReference type="Gramene" id="ONIVA06G13850.1">
    <property type="protein sequence ID" value="ONIVA06G13850.1"/>
    <property type="gene ID" value="ONIVA06G13850"/>
</dbReference>
<dbReference type="OMA" id="QYEEQHH"/>
<feature type="compositionally biased region" description="Basic residues" evidence="1">
    <location>
        <begin position="122"/>
        <end position="136"/>
    </location>
</feature>
<reference evidence="2" key="2">
    <citation type="submission" date="2018-04" db="EMBL/GenBank/DDBJ databases">
        <title>OnivRS2 (Oryza nivara Reference Sequence Version 2).</title>
        <authorList>
            <person name="Zhang J."/>
            <person name="Kudrna D."/>
            <person name="Lee S."/>
            <person name="Talag J."/>
            <person name="Rajasekar S."/>
            <person name="Welchert J."/>
            <person name="Hsing Y.-I."/>
            <person name="Wing R.A."/>
        </authorList>
    </citation>
    <scope>NUCLEOTIDE SEQUENCE [LARGE SCALE GENOMIC DNA]</scope>
    <source>
        <strain evidence="2">SL10</strain>
    </source>
</reference>
<feature type="region of interest" description="Disordered" evidence="1">
    <location>
        <begin position="1"/>
        <end position="64"/>
    </location>
</feature>
<dbReference type="AlphaFoldDB" id="A0A0E0HPI3"/>
<dbReference type="HOGENOM" id="CLU_130656_0_0_1"/>
<keyword evidence="3" id="KW-1185">Reference proteome</keyword>
<organism evidence="2">
    <name type="scientific">Oryza nivara</name>
    <name type="common">Indian wild rice</name>
    <name type="synonym">Oryza sativa f. spontanea</name>
    <dbReference type="NCBI Taxonomy" id="4536"/>
    <lineage>
        <taxon>Eukaryota</taxon>
        <taxon>Viridiplantae</taxon>
        <taxon>Streptophyta</taxon>
        <taxon>Embryophyta</taxon>
        <taxon>Tracheophyta</taxon>
        <taxon>Spermatophyta</taxon>
        <taxon>Magnoliopsida</taxon>
        <taxon>Liliopsida</taxon>
        <taxon>Poales</taxon>
        <taxon>Poaceae</taxon>
        <taxon>BOP clade</taxon>
        <taxon>Oryzoideae</taxon>
        <taxon>Oryzeae</taxon>
        <taxon>Oryzinae</taxon>
        <taxon>Oryza</taxon>
    </lineage>
</organism>
<proteinExistence type="predicted"/>
<sequence>MKTSGRATLGRQQQYEEQHHSCPATAASFRRIATATPEVAGGRGDGWGREGCEGARGDGHYEGDGRATEVTMEVNRRLRMASKEATRAGWRGRGRRTLTERAGETDGDGGSGEGGECGGGGWRRRGCRRRCRRGRRTVTEKAYKVATAGDTEGDKRGEEGGEAGGGDADGAGGDRGGKGEGWATEAVREMDGDGGGDGGERATEERYGREWRRLE</sequence>
<dbReference type="EnsemblPlants" id="ONIVA06G13850.1">
    <property type="protein sequence ID" value="ONIVA06G13850.1"/>
    <property type="gene ID" value="ONIVA06G13850"/>
</dbReference>
<protein>
    <submittedName>
        <fullName evidence="2">Uncharacterized protein</fullName>
    </submittedName>
</protein>
<feature type="compositionally biased region" description="Basic and acidic residues" evidence="1">
    <location>
        <begin position="46"/>
        <end position="64"/>
    </location>
</feature>
<accession>A0A0E0HPI3</accession>
<evidence type="ECO:0000313" key="3">
    <source>
        <dbReference type="Proteomes" id="UP000006591"/>
    </source>
</evidence>
<evidence type="ECO:0000313" key="2">
    <source>
        <dbReference type="EnsemblPlants" id="ONIVA06G13850.1"/>
    </source>
</evidence>
<feature type="compositionally biased region" description="Basic and acidic residues" evidence="1">
    <location>
        <begin position="198"/>
        <end position="215"/>
    </location>
</feature>